<name>A0A0A9B587_ARUDO</name>
<proteinExistence type="predicted"/>
<dbReference type="AlphaFoldDB" id="A0A0A9B587"/>
<organism evidence="1">
    <name type="scientific">Arundo donax</name>
    <name type="common">Giant reed</name>
    <name type="synonym">Donax arundinaceus</name>
    <dbReference type="NCBI Taxonomy" id="35708"/>
    <lineage>
        <taxon>Eukaryota</taxon>
        <taxon>Viridiplantae</taxon>
        <taxon>Streptophyta</taxon>
        <taxon>Embryophyta</taxon>
        <taxon>Tracheophyta</taxon>
        <taxon>Spermatophyta</taxon>
        <taxon>Magnoliopsida</taxon>
        <taxon>Liliopsida</taxon>
        <taxon>Poales</taxon>
        <taxon>Poaceae</taxon>
        <taxon>PACMAD clade</taxon>
        <taxon>Arundinoideae</taxon>
        <taxon>Arundineae</taxon>
        <taxon>Arundo</taxon>
    </lineage>
</organism>
<evidence type="ECO:0000313" key="1">
    <source>
        <dbReference type="EMBL" id="JAD56345.1"/>
    </source>
</evidence>
<protein>
    <submittedName>
        <fullName evidence="1">Uncharacterized protein</fullName>
    </submittedName>
</protein>
<sequence>MSLNSFLRSAFVSKHLPHFNAALFFIWKTPFLGFAWMKTCAIADRIALS</sequence>
<reference evidence="1" key="2">
    <citation type="journal article" date="2015" name="Data Brief">
        <title>Shoot transcriptome of the giant reed, Arundo donax.</title>
        <authorList>
            <person name="Barrero R.A."/>
            <person name="Guerrero F.D."/>
            <person name="Moolhuijzen P."/>
            <person name="Goolsby J.A."/>
            <person name="Tidwell J."/>
            <person name="Bellgard S.E."/>
            <person name="Bellgard M.I."/>
        </authorList>
    </citation>
    <scope>NUCLEOTIDE SEQUENCE</scope>
    <source>
        <tissue evidence="1">Shoot tissue taken approximately 20 cm above the soil surface</tissue>
    </source>
</reference>
<dbReference type="EMBL" id="GBRH01241550">
    <property type="protein sequence ID" value="JAD56345.1"/>
    <property type="molecule type" value="Transcribed_RNA"/>
</dbReference>
<accession>A0A0A9B587</accession>
<reference evidence="1" key="1">
    <citation type="submission" date="2014-09" db="EMBL/GenBank/DDBJ databases">
        <authorList>
            <person name="Magalhaes I.L.F."/>
            <person name="Oliveira U."/>
            <person name="Santos F.R."/>
            <person name="Vidigal T.H.D.A."/>
            <person name="Brescovit A.D."/>
            <person name="Santos A.J."/>
        </authorList>
    </citation>
    <scope>NUCLEOTIDE SEQUENCE</scope>
    <source>
        <tissue evidence="1">Shoot tissue taken approximately 20 cm above the soil surface</tissue>
    </source>
</reference>